<name>A0A9P7R7Y3_9PEZI</name>
<accession>A0A9P7R7Y3</accession>
<evidence type="ECO:0000313" key="3">
    <source>
        <dbReference type="Proteomes" id="UP000699042"/>
    </source>
</evidence>
<feature type="non-terminal residue" evidence="2">
    <location>
        <position position="44"/>
    </location>
</feature>
<proteinExistence type="predicted"/>
<dbReference type="EMBL" id="JAESDN010000004">
    <property type="protein sequence ID" value="KAG7051852.1"/>
    <property type="molecule type" value="Genomic_DNA"/>
</dbReference>
<sequence length="44" mass="5273">MKSIPNLRSPKHMLTEEAKSTCPTEGREKRFYFCSYTPRVFFEE</sequence>
<evidence type="ECO:0000256" key="1">
    <source>
        <dbReference type="SAM" id="MobiDB-lite"/>
    </source>
</evidence>
<keyword evidence="3" id="KW-1185">Reference proteome</keyword>
<gene>
    <name evidence="2" type="ORF">JMJ77_002466</name>
</gene>
<reference evidence="2" key="1">
    <citation type="submission" date="2021-05" db="EMBL/GenBank/DDBJ databases">
        <title>Comparative genomics of three Colletotrichum scovillei strains and genetic complementation revealed genes involved fungal growth and virulence on chili pepper.</title>
        <authorList>
            <person name="Hsieh D.-K."/>
            <person name="Chuang S.-C."/>
            <person name="Chen C.-Y."/>
            <person name="Chao Y.-T."/>
            <person name="Lu M.-Y.J."/>
            <person name="Lee M.-H."/>
            <person name="Shih M.-C."/>
        </authorList>
    </citation>
    <scope>NUCLEOTIDE SEQUENCE</scope>
    <source>
        <strain evidence="2">Coll-153</strain>
    </source>
</reference>
<evidence type="ECO:0000313" key="2">
    <source>
        <dbReference type="EMBL" id="KAG7051852.1"/>
    </source>
</evidence>
<dbReference type="Proteomes" id="UP000699042">
    <property type="component" value="Unassembled WGS sequence"/>
</dbReference>
<organism evidence="2 3">
    <name type="scientific">Colletotrichum scovillei</name>
    <dbReference type="NCBI Taxonomy" id="1209932"/>
    <lineage>
        <taxon>Eukaryota</taxon>
        <taxon>Fungi</taxon>
        <taxon>Dikarya</taxon>
        <taxon>Ascomycota</taxon>
        <taxon>Pezizomycotina</taxon>
        <taxon>Sordariomycetes</taxon>
        <taxon>Hypocreomycetidae</taxon>
        <taxon>Glomerellales</taxon>
        <taxon>Glomerellaceae</taxon>
        <taxon>Colletotrichum</taxon>
        <taxon>Colletotrichum acutatum species complex</taxon>
    </lineage>
</organism>
<dbReference type="AlphaFoldDB" id="A0A9P7R7Y3"/>
<comment type="caution">
    <text evidence="2">The sequence shown here is derived from an EMBL/GenBank/DDBJ whole genome shotgun (WGS) entry which is preliminary data.</text>
</comment>
<protein>
    <submittedName>
        <fullName evidence="2">Uncharacterized protein</fullName>
    </submittedName>
</protein>
<feature type="region of interest" description="Disordered" evidence="1">
    <location>
        <begin position="1"/>
        <end position="21"/>
    </location>
</feature>